<reference evidence="1 2" key="1">
    <citation type="journal article" date="2019" name="Int. J. Syst. Evol. Microbiol.">
        <title>The Global Catalogue of Microorganisms (GCM) 10K type strain sequencing project: providing services to taxonomists for standard genome sequencing and annotation.</title>
        <authorList>
            <consortium name="The Broad Institute Genomics Platform"/>
            <consortium name="The Broad Institute Genome Sequencing Center for Infectious Disease"/>
            <person name="Wu L."/>
            <person name="Ma J."/>
        </authorList>
    </citation>
    <scope>NUCLEOTIDE SEQUENCE [LARGE SCALE GENOMIC DNA]</scope>
    <source>
        <strain evidence="1 2">JCM 14307</strain>
    </source>
</reference>
<accession>A0ABN2I687</accession>
<sequence>MITAAVLVERDRCMAAAGFPELQEVGGRPASGAFDDLKLTAAAFGATSVEDARRRGFGRDVTAEPPAVRSTSQKFSDAMDRCMASANDRLGPNAADVQARYYDLGNQLRMALRPVYADKMPARFAVPVLSCLQRKGFTSKTADVRTFGVPFGSAGSEPSQGWDKRGVLQVRPAKPARPYIPTTQESALAAAWHDCTTTAGWPRYQLTRALSLQATTIRHVKPQLDALTPTIQSLTTQANAIIATTGA</sequence>
<name>A0ABN2I687_9ACTN</name>
<evidence type="ECO:0000313" key="1">
    <source>
        <dbReference type="EMBL" id="GAA1699298.1"/>
    </source>
</evidence>
<comment type="caution">
    <text evidence="1">The sequence shown here is derived from an EMBL/GenBank/DDBJ whole genome shotgun (WGS) entry which is preliminary data.</text>
</comment>
<protein>
    <submittedName>
        <fullName evidence="1">Uncharacterized protein</fullName>
    </submittedName>
</protein>
<evidence type="ECO:0000313" key="2">
    <source>
        <dbReference type="Proteomes" id="UP001500280"/>
    </source>
</evidence>
<organism evidence="1 2">
    <name type="scientific">Kribbella yunnanensis</name>
    <dbReference type="NCBI Taxonomy" id="190194"/>
    <lineage>
        <taxon>Bacteria</taxon>
        <taxon>Bacillati</taxon>
        <taxon>Actinomycetota</taxon>
        <taxon>Actinomycetes</taxon>
        <taxon>Propionibacteriales</taxon>
        <taxon>Kribbellaceae</taxon>
        <taxon>Kribbella</taxon>
    </lineage>
</organism>
<dbReference type="EMBL" id="BAAANF010000017">
    <property type="protein sequence ID" value="GAA1699298.1"/>
    <property type="molecule type" value="Genomic_DNA"/>
</dbReference>
<proteinExistence type="predicted"/>
<gene>
    <name evidence="1" type="ORF">GCM10009745_52300</name>
</gene>
<dbReference type="Proteomes" id="UP001500280">
    <property type="component" value="Unassembled WGS sequence"/>
</dbReference>
<keyword evidence="2" id="KW-1185">Reference proteome</keyword>